<accession>A0ABV0JVU7</accession>
<dbReference type="RefSeq" id="WP_348253506.1">
    <property type="nucleotide sequence ID" value="NZ_JAMPKK010000077.1"/>
</dbReference>
<keyword evidence="1" id="KW-0472">Membrane</keyword>
<dbReference type="Proteomes" id="UP001442494">
    <property type="component" value="Unassembled WGS sequence"/>
</dbReference>
<evidence type="ECO:0000256" key="1">
    <source>
        <dbReference type="SAM" id="Phobius"/>
    </source>
</evidence>
<keyword evidence="1" id="KW-1133">Transmembrane helix</keyword>
<dbReference type="Pfam" id="PF05729">
    <property type="entry name" value="NACHT"/>
    <property type="match status" value="1"/>
</dbReference>
<reference evidence="3 4" key="1">
    <citation type="submission" date="2022-04" db="EMBL/GenBank/DDBJ databases">
        <title>Positive selection, recombination, and allopatry shape intraspecific diversity of widespread and dominant cyanobacteria.</title>
        <authorList>
            <person name="Wei J."/>
            <person name="Shu W."/>
            <person name="Hu C."/>
        </authorList>
    </citation>
    <scope>NUCLEOTIDE SEQUENCE [LARGE SCALE GENOMIC DNA]</scope>
    <source>
        <strain evidence="3 4">GB2-A5</strain>
    </source>
</reference>
<dbReference type="PROSITE" id="PS50837">
    <property type="entry name" value="NACHT"/>
    <property type="match status" value="1"/>
</dbReference>
<protein>
    <submittedName>
        <fullName evidence="3">NACHT domain-containing protein</fullName>
    </submittedName>
</protein>
<keyword evidence="1" id="KW-0812">Transmembrane</keyword>
<dbReference type="EMBL" id="JAMPKK010000077">
    <property type="protein sequence ID" value="MEP0867581.1"/>
    <property type="molecule type" value="Genomic_DNA"/>
</dbReference>
<dbReference type="InterPro" id="IPR027417">
    <property type="entry name" value="P-loop_NTPase"/>
</dbReference>
<evidence type="ECO:0000313" key="4">
    <source>
        <dbReference type="Proteomes" id="UP001442494"/>
    </source>
</evidence>
<name>A0ABV0JVU7_9CYAN</name>
<evidence type="ECO:0000259" key="2">
    <source>
        <dbReference type="PROSITE" id="PS50837"/>
    </source>
</evidence>
<gene>
    <name evidence="3" type="ORF">NDI37_24340</name>
</gene>
<sequence length="588" mass="67720">MHNAVWLALGMERQDYRVQRPWSATVAHPSQSAVPLDAGTRIVDVFDCPELNRQLLMLGEPGAGKTTMMLELAEDLLQRATADKAEPIPVLLSLSSWKNPKQSIFEWLLSELKGKYGIRQDLGQRWLEKNQLLPLLDGLDEVAPQYQQACAVALNAWLTGELVQRPCGVVICCRREEFEKVVRQSLNLYGAIYLQALTVEQIEDYFAQVGLQDVWQTVQQDEALQKLLTTPLFLSMFGWVQKQGKFSLSDWRSHTTSDLRIEYLLNTYWKAAISRELIIDPVEQQQGIRSKTYDTKPLPQHKAVQRTLVFAAKALKQESQTELLIERMQPSWLPEKQQINSYRLLFILFFTSVFIAPSSFASQVSEWLPILIFTFPLYRYFKTIDYIIPTEKLSISGKYHLFLEGNYWSVVVILKITTWILCGILWFLGKTGEWIIVVLTGVSVNVFISFLIKDMRVQIETQTKANQGIKNSWGNIVFFTLFVLITVLLISFAFQLRISTFTQTNFSIQLFLTLIIYTTGLAVFEGGGKALLQYFSLRLVLAWNGYAPLRYDLLLNYCTERLLLQRVGGRYRFMHKLLQDHFAKMDLE</sequence>
<comment type="caution">
    <text evidence="3">The sequence shown here is derived from an EMBL/GenBank/DDBJ whole genome shotgun (WGS) entry which is preliminary data.</text>
</comment>
<dbReference type="SUPFAM" id="SSF52540">
    <property type="entry name" value="P-loop containing nucleoside triphosphate hydrolases"/>
    <property type="match status" value="1"/>
</dbReference>
<feature type="transmembrane region" description="Helical" evidence="1">
    <location>
        <begin position="473"/>
        <end position="494"/>
    </location>
</feature>
<organism evidence="3 4">
    <name type="scientific">Funiculus sociatus GB2-A5</name>
    <dbReference type="NCBI Taxonomy" id="2933946"/>
    <lineage>
        <taxon>Bacteria</taxon>
        <taxon>Bacillati</taxon>
        <taxon>Cyanobacteriota</taxon>
        <taxon>Cyanophyceae</taxon>
        <taxon>Coleofasciculales</taxon>
        <taxon>Coleofasciculaceae</taxon>
        <taxon>Funiculus</taxon>
    </lineage>
</organism>
<evidence type="ECO:0000313" key="3">
    <source>
        <dbReference type="EMBL" id="MEP0867581.1"/>
    </source>
</evidence>
<dbReference type="InterPro" id="IPR007111">
    <property type="entry name" value="NACHT_NTPase"/>
</dbReference>
<keyword evidence="4" id="KW-1185">Reference proteome</keyword>
<feature type="domain" description="NACHT" evidence="2">
    <location>
        <begin position="53"/>
        <end position="174"/>
    </location>
</feature>
<feature type="transmembrane region" description="Helical" evidence="1">
    <location>
        <begin position="506"/>
        <end position="524"/>
    </location>
</feature>
<feature type="transmembrane region" description="Helical" evidence="1">
    <location>
        <begin position="434"/>
        <end position="452"/>
    </location>
</feature>
<dbReference type="Gene3D" id="3.40.50.300">
    <property type="entry name" value="P-loop containing nucleotide triphosphate hydrolases"/>
    <property type="match status" value="1"/>
</dbReference>
<feature type="transmembrane region" description="Helical" evidence="1">
    <location>
        <begin position="407"/>
        <end position="428"/>
    </location>
</feature>
<proteinExistence type="predicted"/>